<name>A0A3N4JU92_9PEZI</name>
<dbReference type="Proteomes" id="UP000276215">
    <property type="component" value="Unassembled WGS sequence"/>
</dbReference>
<keyword evidence="1" id="KW-1133">Transmembrane helix</keyword>
<evidence type="ECO:0000256" key="1">
    <source>
        <dbReference type="SAM" id="Phobius"/>
    </source>
</evidence>
<evidence type="ECO:0000313" key="3">
    <source>
        <dbReference type="Proteomes" id="UP000276215"/>
    </source>
</evidence>
<keyword evidence="1" id="KW-0472">Membrane</keyword>
<accession>A0A3N4JU92</accession>
<dbReference type="AlphaFoldDB" id="A0A3N4JU92"/>
<evidence type="ECO:0000313" key="2">
    <source>
        <dbReference type="EMBL" id="RPB00402.1"/>
    </source>
</evidence>
<keyword evidence="1" id="KW-0812">Transmembrane</keyword>
<dbReference type="EMBL" id="ML120380">
    <property type="protein sequence ID" value="RPB00402.1"/>
    <property type="molecule type" value="Genomic_DNA"/>
</dbReference>
<reference evidence="2 3" key="1">
    <citation type="journal article" date="2018" name="Nat. Ecol. Evol.">
        <title>Pezizomycetes genomes reveal the molecular basis of ectomycorrhizal truffle lifestyle.</title>
        <authorList>
            <person name="Murat C."/>
            <person name="Payen T."/>
            <person name="Noel B."/>
            <person name="Kuo A."/>
            <person name="Morin E."/>
            <person name="Chen J."/>
            <person name="Kohler A."/>
            <person name="Krizsan K."/>
            <person name="Balestrini R."/>
            <person name="Da Silva C."/>
            <person name="Montanini B."/>
            <person name="Hainaut M."/>
            <person name="Levati E."/>
            <person name="Barry K.W."/>
            <person name="Belfiori B."/>
            <person name="Cichocki N."/>
            <person name="Clum A."/>
            <person name="Dockter R.B."/>
            <person name="Fauchery L."/>
            <person name="Guy J."/>
            <person name="Iotti M."/>
            <person name="Le Tacon F."/>
            <person name="Lindquist E.A."/>
            <person name="Lipzen A."/>
            <person name="Malagnac F."/>
            <person name="Mello A."/>
            <person name="Molinier V."/>
            <person name="Miyauchi S."/>
            <person name="Poulain J."/>
            <person name="Riccioni C."/>
            <person name="Rubini A."/>
            <person name="Sitrit Y."/>
            <person name="Splivallo R."/>
            <person name="Traeger S."/>
            <person name="Wang M."/>
            <person name="Zifcakova L."/>
            <person name="Wipf D."/>
            <person name="Zambonelli A."/>
            <person name="Paolocci F."/>
            <person name="Nowrousian M."/>
            <person name="Ottonello S."/>
            <person name="Baldrian P."/>
            <person name="Spatafora J.W."/>
            <person name="Henrissat B."/>
            <person name="Nagy L.G."/>
            <person name="Aury J.M."/>
            <person name="Wincker P."/>
            <person name="Grigoriev I.V."/>
            <person name="Bonfante P."/>
            <person name="Martin F.M."/>
        </authorList>
    </citation>
    <scope>NUCLEOTIDE SEQUENCE [LARGE SCALE GENOMIC DNA]</scope>
    <source>
        <strain evidence="2 3">120613-1</strain>
    </source>
</reference>
<protein>
    <submittedName>
        <fullName evidence="2">Uncharacterized protein</fullName>
    </submittedName>
</protein>
<sequence length="62" mass="6895">MSNSLQHVVVERWMRSGLGRNKFFILASKPDSRKGKIYLEIACPSSIAALTFVALNIGFEVP</sequence>
<gene>
    <name evidence="2" type="ORF">L873DRAFT_1805242</name>
</gene>
<organism evidence="2 3">
    <name type="scientific">Choiromyces venosus 120613-1</name>
    <dbReference type="NCBI Taxonomy" id="1336337"/>
    <lineage>
        <taxon>Eukaryota</taxon>
        <taxon>Fungi</taxon>
        <taxon>Dikarya</taxon>
        <taxon>Ascomycota</taxon>
        <taxon>Pezizomycotina</taxon>
        <taxon>Pezizomycetes</taxon>
        <taxon>Pezizales</taxon>
        <taxon>Tuberaceae</taxon>
        <taxon>Choiromyces</taxon>
    </lineage>
</organism>
<proteinExistence type="predicted"/>
<feature type="transmembrane region" description="Helical" evidence="1">
    <location>
        <begin position="37"/>
        <end position="59"/>
    </location>
</feature>
<keyword evidence="3" id="KW-1185">Reference proteome</keyword>